<evidence type="ECO:0000313" key="4">
    <source>
        <dbReference type="Proteomes" id="UP000886595"/>
    </source>
</evidence>
<evidence type="ECO:0000313" key="3">
    <source>
        <dbReference type="EMBL" id="KAG2314708.1"/>
    </source>
</evidence>
<feature type="region of interest" description="Disordered" evidence="1">
    <location>
        <begin position="365"/>
        <end position="384"/>
    </location>
</feature>
<dbReference type="AlphaFoldDB" id="A0A8X8AXV7"/>
<organism evidence="3 4">
    <name type="scientific">Brassica carinata</name>
    <name type="common">Ethiopian mustard</name>
    <name type="synonym">Abyssinian cabbage</name>
    <dbReference type="NCBI Taxonomy" id="52824"/>
    <lineage>
        <taxon>Eukaryota</taxon>
        <taxon>Viridiplantae</taxon>
        <taxon>Streptophyta</taxon>
        <taxon>Embryophyta</taxon>
        <taxon>Tracheophyta</taxon>
        <taxon>Spermatophyta</taxon>
        <taxon>Magnoliopsida</taxon>
        <taxon>eudicotyledons</taxon>
        <taxon>Gunneridae</taxon>
        <taxon>Pentapetalae</taxon>
        <taxon>rosids</taxon>
        <taxon>malvids</taxon>
        <taxon>Brassicales</taxon>
        <taxon>Brassicaceae</taxon>
        <taxon>Brassiceae</taxon>
        <taxon>Brassica</taxon>
    </lineage>
</organism>
<feature type="domain" description="DUF1985" evidence="2">
    <location>
        <begin position="87"/>
        <end position="227"/>
    </location>
</feature>
<feature type="compositionally biased region" description="Acidic residues" evidence="1">
    <location>
        <begin position="547"/>
        <end position="558"/>
    </location>
</feature>
<dbReference type="Proteomes" id="UP000886595">
    <property type="component" value="Unassembled WGS sequence"/>
</dbReference>
<proteinExistence type="predicted"/>
<protein>
    <recommendedName>
        <fullName evidence="2">DUF1985 domain-containing protein</fullName>
    </recommendedName>
</protein>
<dbReference type="EMBL" id="JAAMPC010000004">
    <property type="protein sequence ID" value="KAG2314708.1"/>
    <property type="molecule type" value="Genomic_DNA"/>
</dbReference>
<feature type="compositionally biased region" description="Acidic residues" evidence="1">
    <location>
        <begin position="464"/>
        <end position="476"/>
    </location>
</feature>
<dbReference type="PANTHER" id="PTHR48449:SF1">
    <property type="entry name" value="DUF1985 DOMAIN-CONTAINING PROTEIN"/>
    <property type="match status" value="1"/>
</dbReference>
<evidence type="ECO:0000259" key="2">
    <source>
        <dbReference type="Pfam" id="PF09331"/>
    </source>
</evidence>
<feature type="compositionally biased region" description="Basic and acidic residues" evidence="1">
    <location>
        <begin position="483"/>
        <end position="493"/>
    </location>
</feature>
<name>A0A8X8AXV7_BRACI</name>
<dbReference type="PANTHER" id="PTHR48449">
    <property type="entry name" value="DUF1985 DOMAIN-CONTAINING PROTEIN"/>
    <property type="match status" value="1"/>
</dbReference>
<gene>
    <name evidence="3" type="ORF">Bca52824_017830</name>
</gene>
<accession>A0A8X8AXV7</accession>
<reference evidence="3 4" key="1">
    <citation type="submission" date="2020-02" db="EMBL/GenBank/DDBJ databases">
        <authorList>
            <person name="Ma Q."/>
            <person name="Huang Y."/>
            <person name="Song X."/>
            <person name="Pei D."/>
        </authorList>
    </citation>
    <scope>NUCLEOTIDE SEQUENCE [LARGE SCALE GENOMIC DNA]</scope>
    <source>
        <strain evidence="3">Sxm20200214</strain>
        <tissue evidence="3">Leaf</tissue>
    </source>
</reference>
<feature type="compositionally biased region" description="Acidic residues" evidence="1">
    <location>
        <begin position="527"/>
        <end position="537"/>
    </location>
</feature>
<dbReference type="OrthoDB" id="1100108at2759"/>
<comment type="caution">
    <text evidence="3">The sequence shown here is derived from an EMBL/GenBank/DDBJ whole genome shotgun (WGS) entry which is preliminary data.</text>
</comment>
<dbReference type="Pfam" id="PF09331">
    <property type="entry name" value="DUF1985"/>
    <property type="match status" value="1"/>
</dbReference>
<feature type="region of interest" description="Disordered" evidence="1">
    <location>
        <begin position="427"/>
        <end position="558"/>
    </location>
</feature>
<keyword evidence="4" id="KW-1185">Reference proteome</keyword>
<sequence length="558" mass="63396">MLTSIPYKGKISDDGPDARLPERLFATDRYPSRRLNVYSTLEYLLIVRDIVRGMPEMDLLLGSCFGKLFELPVRRCSYSSVMIHSMLARQMVTKKRYELWPVFGDNPMRLSMVKFGSVTGLPCEEFEDGYVVDFQPSYKEEDYAYWDRLIDRRRDITILDVVKMVTEDKKISRSRRLKLCLIIIVDGVLIASTQPARPTLKHVKRLESLKNFLAFQWGRECFYWTVSTMIPGKRKCDDPNGEFCSKLRQKTKKMVVLPLALQLAWGTDELKLIDCERLPQHTGLNLVDVLEAEHNHELVVQPMMEIGSEKPDGWGKWDDEINDRRVTYVLGLIEGGHKFKKSLWGGWGGGDAQEVLYNHEVRKAAKKRKRQGATSRTTAGEGPVWKQRRVSTYFRRPVLVDDDKHEELAARVAVLEKVVERMKRRLGRRKRKGITPRKELLASGTGLKKKKKKIVAVADKESSSDEEDEEAGDEPLEPSSTDGGRDDSEHECDVGAPNESSPPDSEDVGKGDANGQEPGSGCLKEESVEEDEEEEVDGSTTDKNESEAMEVEVEECSS</sequence>
<evidence type="ECO:0000256" key="1">
    <source>
        <dbReference type="SAM" id="MobiDB-lite"/>
    </source>
</evidence>
<dbReference type="InterPro" id="IPR015410">
    <property type="entry name" value="DUF1985"/>
</dbReference>